<dbReference type="GO" id="GO:0005886">
    <property type="term" value="C:plasma membrane"/>
    <property type="evidence" value="ECO:0007669"/>
    <property type="project" value="TreeGrafter"/>
</dbReference>
<organism evidence="4 5">
    <name type="scientific">Folsomia candida</name>
    <name type="common">Springtail</name>
    <dbReference type="NCBI Taxonomy" id="158441"/>
    <lineage>
        <taxon>Eukaryota</taxon>
        <taxon>Metazoa</taxon>
        <taxon>Ecdysozoa</taxon>
        <taxon>Arthropoda</taxon>
        <taxon>Hexapoda</taxon>
        <taxon>Collembola</taxon>
        <taxon>Entomobryomorpha</taxon>
        <taxon>Isotomoidea</taxon>
        <taxon>Isotomidae</taxon>
        <taxon>Proisotominae</taxon>
        <taxon>Folsomia</taxon>
    </lineage>
</organism>
<dbReference type="PROSITE" id="PS50088">
    <property type="entry name" value="ANK_REPEAT"/>
    <property type="match status" value="3"/>
</dbReference>
<feature type="domain" description="VPS9" evidence="3">
    <location>
        <begin position="361"/>
        <end position="501"/>
    </location>
</feature>
<keyword evidence="5" id="KW-1185">Reference proteome</keyword>
<dbReference type="InterPro" id="IPR003123">
    <property type="entry name" value="VPS9"/>
</dbReference>
<gene>
    <name evidence="4" type="ORF">Fcan01_03435</name>
</gene>
<dbReference type="STRING" id="158441.A0A226F173"/>
<feature type="compositionally biased region" description="Low complexity" evidence="2">
    <location>
        <begin position="814"/>
        <end position="828"/>
    </location>
</feature>
<dbReference type="GO" id="GO:0000149">
    <property type="term" value="F:SNARE binding"/>
    <property type="evidence" value="ECO:0007669"/>
    <property type="project" value="TreeGrafter"/>
</dbReference>
<dbReference type="PANTHER" id="PTHR24170:SF2">
    <property type="entry name" value="ANKYRIN REPEAT DOMAIN-CONTAINING PROTEIN 27"/>
    <property type="match status" value="1"/>
</dbReference>
<dbReference type="SUPFAM" id="SSF109993">
    <property type="entry name" value="VPS9 domain"/>
    <property type="match status" value="1"/>
</dbReference>
<dbReference type="Gene3D" id="1.25.40.20">
    <property type="entry name" value="Ankyrin repeat-containing domain"/>
    <property type="match status" value="1"/>
</dbReference>
<keyword evidence="1" id="KW-0040">ANK repeat</keyword>
<name>A0A226F173_FOLCA</name>
<evidence type="ECO:0000313" key="4">
    <source>
        <dbReference type="EMBL" id="OXA63120.1"/>
    </source>
</evidence>
<dbReference type="PANTHER" id="PTHR24170">
    <property type="entry name" value="ANKYRIN REPEAT DOMAIN-CONTAINING PROTEIN 27"/>
    <property type="match status" value="1"/>
</dbReference>
<feature type="compositionally biased region" description="Polar residues" evidence="2">
    <location>
        <begin position="856"/>
        <end position="867"/>
    </location>
</feature>
<accession>A0A226F173</accession>
<dbReference type="GO" id="GO:0005769">
    <property type="term" value="C:early endosome"/>
    <property type="evidence" value="ECO:0007669"/>
    <property type="project" value="TreeGrafter"/>
</dbReference>
<evidence type="ECO:0000256" key="1">
    <source>
        <dbReference type="PROSITE-ProRule" id="PRU00023"/>
    </source>
</evidence>
<feature type="region of interest" description="Disordered" evidence="2">
    <location>
        <begin position="813"/>
        <end position="873"/>
    </location>
</feature>
<dbReference type="OMA" id="VACIYGR"/>
<feature type="repeat" description="ANK" evidence="1">
    <location>
        <begin position="728"/>
        <end position="760"/>
    </location>
</feature>
<dbReference type="PROSITE" id="PS51205">
    <property type="entry name" value="VPS9"/>
    <property type="match status" value="1"/>
</dbReference>
<dbReference type="InterPro" id="IPR036770">
    <property type="entry name" value="Ankyrin_rpt-contain_sf"/>
</dbReference>
<protein>
    <submittedName>
        <fullName evidence="4">Ankyrin repeat domain-containing protein 27</fullName>
    </submittedName>
</protein>
<dbReference type="GO" id="GO:0030133">
    <property type="term" value="C:transport vesicle"/>
    <property type="evidence" value="ECO:0007669"/>
    <property type="project" value="TreeGrafter"/>
</dbReference>
<dbReference type="Proteomes" id="UP000198287">
    <property type="component" value="Unassembled WGS sequence"/>
</dbReference>
<dbReference type="GO" id="GO:0005770">
    <property type="term" value="C:late endosome"/>
    <property type="evidence" value="ECO:0007669"/>
    <property type="project" value="TreeGrafter"/>
</dbReference>
<dbReference type="AlphaFoldDB" id="A0A226F173"/>
<evidence type="ECO:0000313" key="5">
    <source>
        <dbReference type="Proteomes" id="UP000198287"/>
    </source>
</evidence>
<dbReference type="GO" id="GO:0048812">
    <property type="term" value="P:neuron projection morphogenesis"/>
    <property type="evidence" value="ECO:0007669"/>
    <property type="project" value="TreeGrafter"/>
</dbReference>
<sequence length="1004" mass="112374">MIQGEEVGEEMERSETLVGGITETPSPFSPFEQKVMDSSYDEDLNENPFFQSLLTSCPELFSQCVLEQWLICVPRRDSLPKYTFTLEDFTHHILRPVTGTGGRHCSGESNCSSIGSLVQAPSSCGSLCSSEDQSMVSGKIPEDEVKSKTEAHLLKGNWNYQTLTHILVEFSGQTLTLDVEIPIRDSDNTNDNDDALNGNSRGFVQLRKEILFDETFYTNDHRKYKALCVASPLNSKVDIEDEGFGNSGLGVWNLTSIRDCIDFIWVKGSFKILETYDMYIKLFLHNHPALENLPLPIQSNLVNMLFLKCVEFAEGTGMTTPVPENHSLSDFLRQKLRIATETYVNNGVYRSIISAITSVTAAEDAFINKITRNLHEIHPQDLDIDPAYWNILGRARYELSRISSYSSPLGKLVCMKRTIRHIRANSVAESGDSSVLTTDELIPIWVYLVLKNPLGNWVAQLEFLRNFRFSSTESTNENTFYITTLEASLEHLKSGKVLRISDENDRDIGSPCDLGESWLYNLHQDAYESDNPQIAEMLQAIRLGKCDRLEQMIEEYEVKRYEFNKNQKEPKIDSDSLCHPLCHCVKCLAVVQSAIKSEPMIPAVHLTTNESCLTLLHVACIYGRPKVVDILIGAGSKLEAKDSQGNRAIHYAASRGHQNAVLLLLHAGCDLQPINNDFSTPLILAAQNGHEGCVKALIYYAEQVGKNINLSAGNKKRDSYPYCYSSSYPDSALHFASRYGFIGIVHLLAESGASLTCTNIVHATPIDCAHDIHILRILQRSLRRRSLVQTDHGDYINIEMMQKEESGGIVMLISEPSDPASPKSDAPPTESDGNKIKSHNNSRSVSRISSRRASSATAPPTLLTQNYLPPPRSRKVSAMQLPESNNASISTEKCLQTVVQHLENDPSNPDFVLNYGNNNYDPTTEQEHLRLVQAEDLGILEELPEEIESKRERNIRKLFTTIAIGDVPLALFYLGIPAEEMDILQEHNDCINVISACHPLCPWY</sequence>
<feature type="repeat" description="ANK" evidence="1">
    <location>
        <begin position="611"/>
        <end position="643"/>
    </location>
</feature>
<reference evidence="4 5" key="1">
    <citation type="submission" date="2015-12" db="EMBL/GenBank/DDBJ databases">
        <title>The genome of Folsomia candida.</title>
        <authorList>
            <person name="Faddeeva A."/>
            <person name="Derks M.F."/>
            <person name="Anvar Y."/>
            <person name="Smit S."/>
            <person name="Van Straalen N."/>
            <person name="Roelofs D."/>
        </authorList>
    </citation>
    <scope>NUCLEOTIDE SEQUENCE [LARGE SCALE GENOMIC DNA]</scope>
    <source>
        <strain evidence="4 5">VU population</strain>
        <tissue evidence="4">Whole body</tissue>
    </source>
</reference>
<proteinExistence type="predicted"/>
<dbReference type="Gene3D" id="1.20.1050.80">
    <property type="entry name" value="VPS9 domain"/>
    <property type="match status" value="1"/>
</dbReference>
<comment type="caution">
    <text evidence="4">The sequence shown here is derived from an EMBL/GenBank/DDBJ whole genome shotgun (WGS) entry which is preliminary data.</text>
</comment>
<dbReference type="SMART" id="SM00248">
    <property type="entry name" value="ANK"/>
    <property type="match status" value="4"/>
</dbReference>
<dbReference type="GO" id="GO:0097422">
    <property type="term" value="C:tubular endosome"/>
    <property type="evidence" value="ECO:0007669"/>
    <property type="project" value="TreeGrafter"/>
</dbReference>
<dbReference type="GO" id="GO:0005085">
    <property type="term" value="F:guanyl-nucleotide exchange factor activity"/>
    <property type="evidence" value="ECO:0007669"/>
    <property type="project" value="TreeGrafter"/>
</dbReference>
<dbReference type="InterPro" id="IPR051248">
    <property type="entry name" value="UPF0507/Ank_repeat_27"/>
</dbReference>
<feature type="region of interest" description="Disordered" evidence="2">
    <location>
        <begin position="1"/>
        <end position="33"/>
    </location>
</feature>
<dbReference type="Pfam" id="PF12796">
    <property type="entry name" value="Ank_2"/>
    <property type="match status" value="2"/>
</dbReference>
<dbReference type="SUPFAM" id="SSF48403">
    <property type="entry name" value="Ankyrin repeat"/>
    <property type="match status" value="1"/>
</dbReference>
<dbReference type="PROSITE" id="PS50297">
    <property type="entry name" value="ANK_REP_REGION"/>
    <property type="match status" value="1"/>
</dbReference>
<dbReference type="InterPro" id="IPR002110">
    <property type="entry name" value="Ankyrin_rpt"/>
</dbReference>
<dbReference type="EMBL" id="LNIX01000001">
    <property type="protein sequence ID" value="OXA63120.1"/>
    <property type="molecule type" value="Genomic_DNA"/>
</dbReference>
<dbReference type="InterPro" id="IPR037191">
    <property type="entry name" value="VPS9_dom_sf"/>
</dbReference>
<dbReference type="GO" id="GO:0043005">
    <property type="term" value="C:neuron projection"/>
    <property type="evidence" value="ECO:0007669"/>
    <property type="project" value="TreeGrafter"/>
</dbReference>
<dbReference type="Pfam" id="PF02204">
    <property type="entry name" value="VPS9"/>
    <property type="match status" value="1"/>
</dbReference>
<feature type="compositionally biased region" description="Low complexity" evidence="2">
    <location>
        <begin position="842"/>
        <end position="855"/>
    </location>
</feature>
<feature type="repeat" description="ANK" evidence="1">
    <location>
        <begin position="644"/>
        <end position="676"/>
    </location>
</feature>
<evidence type="ECO:0000256" key="2">
    <source>
        <dbReference type="SAM" id="MobiDB-lite"/>
    </source>
</evidence>
<evidence type="ECO:0000259" key="3">
    <source>
        <dbReference type="PROSITE" id="PS51205"/>
    </source>
</evidence>
<dbReference type="GO" id="GO:0045022">
    <property type="term" value="P:early endosome to late endosome transport"/>
    <property type="evidence" value="ECO:0007669"/>
    <property type="project" value="TreeGrafter"/>
</dbReference>
<dbReference type="OrthoDB" id="411646at2759"/>